<name>A0A1G8GSQ0_9BACL</name>
<dbReference type="SUPFAM" id="SSF161098">
    <property type="entry name" value="MetI-like"/>
    <property type="match status" value="1"/>
</dbReference>
<dbReference type="SUPFAM" id="SSF160964">
    <property type="entry name" value="MalF N-terminal region-like"/>
    <property type="match status" value="1"/>
</dbReference>
<proteinExistence type="inferred from homology"/>
<dbReference type="STRING" id="1174501.SAMN05216192_102187"/>
<feature type="transmembrane region" description="Helical" evidence="7">
    <location>
        <begin position="175"/>
        <end position="197"/>
    </location>
</feature>
<dbReference type="Pfam" id="PF00528">
    <property type="entry name" value="BPD_transp_1"/>
    <property type="match status" value="1"/>
</dbReference>
<evidence type="ECO:0000256" key="4">
    <source>
        <dbReference type="ARBA" id="ARBA00022692"/>
    </source>
</evidence>
<protein>
    <submittedName>
        <fullName evidence="9">Carbohydrate ABC transporter membrane protein 1, CUT1 family</fullName>
    </submittedName>
</protein>
<gene>
    <name evidence="9" type="ORF">SAMN05216192_102187</name>
</gene>
<feature type="transmembrane region" description="Helical" evidence="7">
    <location>
        <begin position="92"/>
        <end position="113"/>
    </location>
</feature>
<evidence type="ECO:0000256" key="7">
    <source>
        <dbReference type="RuleBase" id="RU363032"/>
    </source>
</evidence>
<dbReference type="Gene3D" id="1.10.3720.10">
    <property type="entry name" value="MetI-like"/>
    <property type="match status" value="1"/>
</dbReference>
<keyword evidence="3" id="KW-1003">Cell membrane</keyword>
<dbReference type="PANTHER" id="PTHR30193">
    <property type="entry name" value="ABC TRANSPORTER PERMEASE PROTEIN"/>
    <property type="match status" value="1"/>
</dbReference>
<evidence type="ECO:0000256" key="1">
    <source>
        <dbReference type="ARBA" id="ARBA00004651"/>
    </source>
</evidence>
<feature type="domain" description="ABC transmembrane type-1" evidence="8">
    <location>
        <begin position="88"/>
        <end position="301"/>
    </location>
</feature>
<dbReference type="InterPro" id="IPR035906">
    <property type="entry name" value="MetI-like_sf"/>
</dbReference>
<reference evidence="10" key="1">
    <citation type="submission" date="2016-10" db="EMBL/GenBank/DDBJ databases">
        <authorList>
            <person name="Varghese N."/>
            <person name="Submissions S."/>
        </authorList>
    </citation>
    <scope>NUCLEOTIDE SEQUENCE [LARGE SCALE GENOMIC DNA]</scope>
    <source>
        <strain evidence="10">CGMCC 1.11012</strain>
    </source>
</reference>
<evidence type="ECO:0000259" key="8">
    <source>
        <dbReference type="PROSITE" id="PS50928"/>
    </source>
</evidence>
<keyword evidence="5 7" id="KW-1133">Transmembrane helix</keyword>
<evidence type="ECO:0000256" key="2">
    <source>
        <dbReference type="ARBA" id="ARBA00022448"/>
    </source>
</evidence>
<dbReference type="GO" id="GO:0055085">
    <property type="term" value="P:transmembrane transport"/>
    <property type="evidence" value="ECO:0007669"/>
    <property type="project" value="InterPro"/>
</dbReference>
<evidence type="ECO:0000256" key="5">
    <source>
        <dbReference type="ARBA" id="ARBA00022989"/>
    </source>
</evidence>
<evidence type="ECO:0000256" key="6">
    <source>
        <dbReference type="ARBA" id="ARBA00023136"/>
    </source>
</evidence>
<evidence type="ECO:0000313" key="10">
    <source>
        <dbReference type="Proteomes" id="UP000199050"/>
    </source>
</evidence>
<dbReference type="Proteomes" id="UP000199050">
    <property type="component" value="Unassembled WGS sequence"/>
</dbReference>
<keyword evidence="10" id="KW-1185">Reference proteome</keyword>
<comment type="subcellular location">
    <subcellularLocation>
        <location evidence="1 7">Cell membrane</location>
        <topology evidence="1 7">Multi-pass membrane protein</topology>
    </subcellularLocation>
</comment>
<evidence type="ECO:0000256" key="3">
    <source>
        <dbReference type="ARBA" id="ARBA00022475"/>
    </source>
</evidence>
<dbReference type="AlphaFoldDB" id="A0A1G8GSQ0"/>
<sequence length="316" mass="35084">MSTELLAVKRRQSKTQRRRLGARYNQNGVALLFLAPWLIGLVCLTLGPMAASLYYSFTDYSILESSRWIGADNFVTMFTADPLFTQSLKVTFIFVFVSVPLKLMFALAVALLLNKGIRGLGIYRTVYYIPTLLGGSVAIAMLWRKMLGGDGLLNQLLAMTGIHAPDWVSNPKYSLYSIVLLSVWQFGSSMIIFLSGLKQVPPEYYDASSVDGAGKIGQFLHITLPVLSPVIFFNVIMQTITAFQSFTQAFIISNGSGGPVNSTLMYSLYLYKKGFSFFQMGYASAMAWILVLLIGIFTLLVFGSSKYWVHYEDGGK</sequence>
<dbReference type="InterPro" id="IPR000515">
    <property type="entry name" value="MetI-like"/>
</dbReference>
<keyword evidence="4 7" id="KW-0812">Transmembrane</keyword>
<organism evidence="9 10">
    <name type="scientific">Paenibacillus typhae</name>
    <dbReference type="NCBI Taxonomy" id="1174501"/>
    <lineage>
        <taxon>Bacteria</taxon>
        <taxon>Bacillati</taxon>
        <taxon>Bacillota</taxon>
        <taxon>Bacilli</taxon>
        <taxon>Bacillales</taxon>
        <taxon>Paenibacillaceae</taxon>
        <taxon>Paenibacillus</taxon>
    </lineage>
</organism>
<dbReference type="PROSITE" id="PS50928">
    <property type="entry name" value="ABC_TM1"/>
    <property type="match status" value="1"/>
</dbReference>
<feature type="transmembrane region" description="Helical" evidence="7">
    <location>
        <begin position="282"/>
        <end position="302"/>
    </location>
</feature>
<feature type="transmembrane region" description="Helical" evidence="7">
    <location>
        <begin position="218"/>
        <end position="237"/>
    </location>
</feature>
<accession>A0A1G8GSQ0</accession>
<keyword evidence="2 7" id="KW-0813">Transport</keyword>
<feature type="transmembrane region" description="Helical" evidence="7">
    <location>
        <begin position="125"/>
        <end position="143"/>
    </location>
</feature>
<evidence type="ECO:0000313" key="9">
    <source>
        <dbReference type="EMBL" id="SDH97416.1"/>
    </source>
</evidence>
<dbReference type="GO" id="GO:0005886">
    <property type="term" value="C:plasma membrane"/>
    <property type="evidence" value="ECO:0007669"/>
    <property type="project" value="UniProtKB-SubCell"/>
</dbReference>
<dbReference type="InterPro" id="IPR051393">
    <property type="entry name" value="ABC_transporter_permease"/>
</dbReference>
<dbReference type="CDD" id="cd06261">
    <property type="entry name" value="TM_PBP2"/>
    <property type="match status" value="1"/>
</dbReference>
<feature type="transmembrane region" description="Helical" evidence="7">
    <location>
        <begin position="28"/>
        <end position="55"/>
    </location>
</feature>
<comment type="similarity">
    <text evidence="7">Belongs to the binding-protein-dependent transport system permease family.</text>
</comment>
<dbReference type="EMBL" id="FNDX01000002">
    <property type="protein sequence ID" value="SDH97416.1"/>
    <property type="molecule type" value="Genomic_DNA"/>
</dbReference>
<dbReference type="PANTHER" id="PTHR30193:SF1">
    <property type="entry name" value="ABC TRANSPORTER PERMEASE PROTEIN YESP-RELATED"/>
    <property type="match status" value="1"/>
</dbReference>
<keyword evidence="6 7" id="KW-0472">Membrane</keyword>